<keyword evidence="1" id="KW-0732">Signal</keyword>
<dbReference type="Gene3D" id="2.40.360.20">
    <property type="match status" value="1"/>
</dbReference>
<name>A0A1H2C8H9_MUCMA</name>
<evidence type="ECO:0000313" key="4">
    <source>
        <dbReference type="Proteomes" id="UP000199679"/>
    </source>
</evidence>
<feature type="signal peptide" evidence="1">
    <location>
        <begin position="1"/>
        <end position="19"/>
    </location>
</feature>
<dbReference type="STRING" id="652787.SAMN05216490_4714"/>
<sequence length="255" mass="27991">MKKFVALFACFLVTGQLFAQDCSQYMYMQKNKTIEMTAFNNKNEMTFRSVTKVSDVSTANGVTTANVAAEAYDKNGELINSSNAVYKCDGGVMMMDMSVNTQQQSQQPAQPNAKVNFKVINQGYMEYPSGMQVGDHLKDATSQMEIDMNNGMTSVMTIQITDRIIAGKENVTTPAGSWNCFKITYKTTSSTTFKGAHADTINNAMSAFAKLKAKLGNLGPKMASNTSETTVWYAPGFGLVKMQSKTFVMELTALR</sequence>
<evidence type="ECO:0000259" key="2">
    <source>
        <dbReference type="Pfam" id="PF21347"/>
    </source>
</evidence>
<accession>A0A1H2C8H9</accession>
<gene>
    <name evidence="3" type="ORF">SAMN05216490_4714</name>
</gene>
<evidence type="ECO:0000256" key="1">
    <source>
        <dbReference type="SAM" id="SignalP"/>
    </source>
</evidence>
<dbReference type="InterPro" id="IPR049279">
    <property type="entry name" value="DUF3108-like"/>
</dbReference>
<dbReference type="EMBL" id="LT629740">
    <property type="protein sequence ID" value="SDT66572.1"/>
    <property type="molecule type" value="Genomic_DNA"/>
</dbReference>
<organism evidence="3 4">
    <name type="scientific">Mucilaginibacter mallensis</name>
    <dbReference type="NCBI Taxonomy" id="652787"/>
    <lineage>
        <taxon>Bacteria</taxon>
        <taxon>Pseudomonadati</taxon>
        <taxon>Bacteroidota</taxon>
        <taxon>Sphingobacteriia</taxon>
        <taxon>Sphingobacteriales</taxon>
        <taxon>Sphingobacteriaceae</taxon>
        <taxon>Mucilaginibacter</taxon>
    </lineage>
</organism>
<dbReference type="OrthoDB" id="665223at2"/>
<reference evidence="3 4" key="1">
    <citation type="submission" date="2016-10" db="EMBL/GenBank/DDBJ databases">
        <authorList>
            <person name="de Groot N.N."/>
        </authorList>
    </citation>
    <scope>NUCLEOTIDE SEQUENCE [LARGE SCALE GENOMIC DNA]</scope>
    <source>
        <strain evidence="3 4">MP1X4</strain>
    </source>
</reference>
<dbReference type="RefSeq" id="WP_091379088.1">
    <property type="nucleotide sequence ID" value="NZ_LT629740.1"/>
</dbReference>
<dbReference type="Proteomes" id="UP000199679">
    <property type="component" value="Chromosome I"/>
</dbReference>
<proteinExistence type="predicted"/>
<protein>
    <recommendedName>
        <fullName evidence="2">DUF3108 domain-containing protein</fullName>
    </recommendedName>
</protein>
<feature type="domain" description="DUF3108" evidence="2">
    <location>
        <begin position="32"/>
        <end position="194"/>
    </location>
</feature>
<dbReference type="Pfam" id="PF21347">
    <property type="entry name" value="DUF3108_like"/>
    <property type="match status" value="1"/>
</dbReference>
<dbReference type="AlphaFoldDB" id="A0A1H2C8H9"/>
<feature type="chain" id="PRO_5009270824" description="DUF3108 domain-containing protein" evidence="1">
    <location>
        <begin position="20"/>
        <end position="255"/>
    </location>
</feature>
<keyword evidence="4" id="KW-1185">Reference proteome</keyword>
<evidence type="ECO:0000313" key="3">
    <source>
        <dbReference type="EMBL" id="SDT66572.1"/>
    </source>
</evidence>